<protein>
    <submittedName>
        <fullName evidence="2">Transposase</fullName>
    </submittedName>
</protein>
<dbReference type="NCBIfam" id="NF047646">
    <property type="entry name" value="REP_Tyr_transpos"/>
    <property type="match status" value="1"/>
</dbReference>
<organism evidence="2 3">
    <name type="scientific">Pseudomonas putida</name>
    <name type="common">Arthrobacter siderocapsulatus</name>
    <dbReference type="NCBI Taxonomy" id="303"/>
    <lineage>
        <taxon>Bacteria</taxon>
        <taxon>Pseudomonadati</taxon>
        <taxon>Pseudomonadota</taxon>
        <taxon>Gammaproteobacteria</taxon>
        <taxon>Pseudomonadales</taxon>
        <taxon>Pseudomonadaceae</taxon>
        <taxon>Pseudomonas</taxon>
    </lineage>
</organism>
<evidence type="ECO:0000259" key="1">
    <source>
        <dbReference type="SMART" id="SM01321"/>
    </source>
</evidence>
<reference evidence="2 3" key="1">
    <citation type="submission" date="2015-10" db="EMBL/GenBank/DDBJ databases">
        <title>Pseudomonas putida clinical strains.</title>
        <authorList>
            <person name="Molina L."/>
            <person name="Udaondo Z."/>
        </authorList>
    </citation>
    <scope>NUCLEOTIDE SEQUENCE [LARGE SCALE GENOMIC DNA]</scope>
    <source>
        <strain evidence="2 3">HB13667</strain>
    </source>
</reference>
<dbReference type="PANTHER" id="PTHR36966:SF1">
    <property type="entry name" value="REP-ASSOCIATED TYROSINE TRANSPOSASE"/>
    <property type="match status" value="1"/>
</dbReference>
<dbReference type="Proteomes" id="UP000050437">
    <property type="component" value="Unassembled WGS sequence"/>
</dbReference>
<gene>
    <name evidence="2" type="ORF">HB13667_22430</name>
</gene>
<dbReference type="GO" id="GO:0004803">
    <property type="term" value="F:transposase activity"/>
    <property type="evidence" value="ECO:0007669"/>
    <property type="project" value="InterPro"/>
</dbReference>
<feature type="domain" description="Transposase IS200-like" evidence="1">
    <location>
        <begin position="16"/>
        <end position="130"/>
    </location>
</feature>
<name>A0A0P7D4A3_PSEPU</name>
<evidence type="ECO:0000313" key="2">
    <source>
        <dbReference type="EMBL" id="KPM60390.1"/>
    </source>
</evidence>
<dbReference type="GO" id="GO:0006313">
    <property type="term" value="P:DNA transposition"/>
    <property type="evidence" value="ECO:0007669"/>
    <property type="project" value="InterPro"/>
</dbReference>
<dbReference type="InterPro" id="IPR052715">
    <property type="entry name" value="RAYT_transposase"/>
</dbReference>
<proteinExistence type="predicted"/>
<dbReference type="SUPFAM" id="SSF143422">
    <property type="entry name" value="Transposase IS200-like"/>
    <property type="match status" value="1"/>
</dbReference>
<dbReference type="PANTHER" id="PTHR36966">
    <property type="entry name" value="REP-ASSOCIATED TYROSINE TRANSPOSASE"/>
    <property type="match status" value="1"/>
</dbReference>
<accession>A0A0P7D4A3</accession>
<dbReference type="InterPro" id="IPR002686">
    <property type="entry name" value="Transposase_17"/>
</dbReference>
<sequence length="151" mass="17786">MPLAESHRLRRGRYSEPGRLYLLTTITHQRKPLFHDFDNARLVVKHLRVSNDIQDCHSLAWVVMPDHLHWLVELKEVALGTLMRKFKSRTAIALRKAGVRHKPIWQPGYHDHALRREECVVHVARYIVANPLRAGLVRSVRDYPHWDAVWL</sequence>
<evidence type="ECO:0000313" key="3">
    <source>
        <dbReference type="Proteomes" id="UP000050437"/>
    </source>
</evidence>
<dbReference type="Gene3D" id="3.30.70.1290">
    <property type="entry name" value="Transposase IS200-like"/>
    <property type="match status" value="1"/>
</dbReference>
<dbReference type="SMART" id="SM01321">
    <property type="entry name" value="Y1_Tnp"/>
    <property type="match status" value="1"/>
</dbReference>
<dbReference type="RefSeq" id="WP_054573417.1">
    <property type="nucleotide sequence ID" value="NZ_LKKS01000121.1"/>
</dbReference>
<dbReference type="Pfam" id="PF01797">
    <property type="entry name" value="Y1_Tnp"/>
    <property type="match status" value="1"/>
</dbReference>
<dbReference type="GO" id="GO:0043565">
    <property type="term" value="F:sequence-specific DNA binding"/>
    <property type="evidence" value="ECO:0007669"/>
    <property type="project" value="TreeGrafter"/>
</dbReference>
<comment type="caution">
    <text evidence="2">The sequence shown here is derived from an EMBL/GenBank/DDBJ whole genome shotgun (WGS) entry which is preliminary data.</text>
</comment>
<dbReference type="AlphaFoldDB" id="A0A0P7D4A3"/>
<dbReference type="EMBL" id="LKKS01000121">
    <property type="protein sequence ID" value="KPM60390.1"/>
    <property type="molecule type" value="Genomic_DNA"/>
</dbReference>
<dbReference type="InterPro" id="IPR036515">
    <property type="entry name" value="Transposase_17_sf"/>
</dbReference>